<keyword evidence="2" id="KW-1185">Reference proteome</keyword>
<name>A0A8D5ZG79_9CREN</name>
<dbReference type="AlphaFoldDB" id="A0A8D5ZG79"/>
<dbReference type="GeneID" id="66163752"/>
<dbReference type="RefSeq" id="WP_221287399.1">
    <property type="nucleotide sequence ID" value="NZ_AP024597.1"/>
</dbReference>
<dbReference type="KEGG" id="csty:KN1_20200"/>
<reference evidence="1 2" key="1">
    <citation type="submission" date="2021-04" db="EMBL/GenBank/DDBJ databases">
        <title>Complete genome sequence of Stygiolobus sp. KN-1.</title>
        <authorList>
            <person name="Nakamura K."/>
            <person name="Sakai H."/>
            <person name="Kurosawa N."/>
        </authorList>
    </citation>
    <scope>NUCLEOTIDE SEQUENCE [LARGE SCALE GENOMIC DNA]</scope>
    <source>
        <strain evidence="1 2">KN-1</strain>
    </source>
</reference>
<dbReference type="Proteomes" id="UP000825123">
    <property type="component" value="Chromosome"/>
</dbReference>
<evidence type="ECO:0000313" key="2">
    <source>
        <dbReference type="Proteomes" id="UP000825123"/>
    </source>
</evidence>
<accession>A0A8D5ZG79</accession>
<protein>
    <submittedName>
        <fullName evidence="1">Uncharacterized protein</fullName>
    </submittedName>
</protein>
<proteinExistence type="predicted"/>
<evidence type="ECO:0000313" key="1">
    <source>
        <dbReference type="EMBL" id="BCU70723.1"/>
    </source>
</evidence>
<organism evidence="1 2">
    <name type="scientific">Stygiolobus caldivivus</name>
    <dbReference type="NCBI Taxonomy" id="2824673"/>
    <lineage>
        <taxon>Archaea</taxon>
        <taxon>Thermoproteota</taxon>
        <taxon>Thermoprotei</taxon>
        <taxon>Sulfolobales</taxon>
        <taxon>Sulfolobaceae</taxon>
        <taxon>Stygiolobus</taxon>
    </lineage>
</organism>
<gene>
    <name evidence="1" type="ORF">KN1_20200</name>
</gene>
<sequence>MSKEHSDKVEGKEEEKKVDVKSLVNIIPPASALKKTKQQVKEKRVKMKKRADIDQGVILMSSKLASELNIKDEAEVSVKGRRNKFKVIVQDGLPDNEIWGNDADMLKLGLEDNSTVSVRAV</sequence>
<dbReference type="EMBL" id="AP024597">
    <property type="protein sequence ID" value="BCU70723.1"/>
    <property type="molecule type" value="Genomic_DNA"/>
</dbReference>